<organism evidence="1 2">
    <name type="scientific">Solanum tuberosum</name>
    <name type="common">Potato</name>
    <dbReference type="NCBI Taxonomy" id="4113"/>
    <lineage>
        <taxon>Eukaryota</taxon>
        <taxon>Viridiplantae</taxon>
        <taxon>Streptophyta</taxon>
        <taxon>Embryophyta</taxon>
        <taxon>Tracheophyta</taxon>
        <taxon>Spermatophyta</taxon>
        <taxon>Magnoliopsida</taxon>
        <taxon>eudicotyledons</taxon>
        <taxon>Gunneridae</taxon>
        <taxon>Pentapetalae</taxon>
        <taxon>asterids</taxon>
        <taxon>lamiids</taxon>
        <taxon>Solanales</taxon>
        <taxon>Solanaceae</taxon>
        <taxon>Solanoideae</taxon>
        <taxon>Solaneae</taxon>
        <taxon>Solanum</taxon>
    </lineage>
</organism>
<sequence>MHKAEQDRKLIQFLIGLNEVYTVMRGNILMMNPLPSMAHAFSIIVQEEKQRKVKPSTRMSLASTSFNASTSLVAASGSNNFKTNYSQNRHTNQFQNYNMNNTYPIPDVNKANLFCDYCKKTDHIDAKCYRKHSFPPNFKFTKGRNSGSAAIAHSNCEMQTDPSQGTQGLTQYQYDRLVKLLENTQIHGSTKESVGNIMDGVVNFAGPFTEGPCGDW</sequence>
<comment type="caution">
    <text evidence="1">The sequence shown here is derived from an EMBL/GenBank/DDBJ whole genome shotgun (WGS) entry which is preliminary data.</text>
</comment>
<reference evidence="1 2" key="1">
    <citation type="journal article" date="2021" name="bioRxiv">
        <title>Chromosome-scale and haplotype-resolved genome assembly of a tetraploid potato cultivar.</title>
        <authorList>
            <person name="Sun H."/>
            <person name="Jiao W.-B."/>
            <person name="Krause K."/>
            <person name="Campoy J.A."/>
            <person name="Goel M."/>
            <person name="Folz-Donahue K."/>
            <person name="Kukat C."/>
            <person name="Huettel B."/>
            <person name="Schneeberger K."/>
        </authorList>
    </citation>
    <scope>NUCLEOTIDE SEQUENCE [LARGE SCALE GENOMIC DNA]</scope>
    <source>
        <strain evidence="1">SolTubOtavaFocal</strain>
        <tissue evidence="1">Leaves</tissue>
    </source>
</reference>
<name>A0ABQ7VT76_SOLTU</name>
<dbReference type="EMBL" id="JAIVGD010000011">
    <property type="protein sequence ID" value="KAH0771000.1"/>
    <property type="molecule type" value="Genomic_DNA"/>
</dbReference>
<accession>A0ABQ7VT76</accession>
<dbReference type="Proteomes" id="UP000826656">
    <property type="component" value="Unassembled WGS sequence"/>
</dbReference>
<protein>
    <submittedName>
        <fullName evidence="1">Uncharacterized protein</fullName>
    </submittedName>
</protein>
<proteinExistence type="predicted"/>
<evidence type="ECO:0000313" key="2">
    <source>
        <dbReference type="Proteomes" id="UP000826656"/>
    </source>
</evidence>
<dbReference type="PANTHER" id="PTHR34222">
    <property type="entry name" value="GAG_PRE-INTEGRS DOMAIN-CONTAINING PROTEIN"/>
    <property type="match status" value="1"/>
</dbReference>
<gene>
    <name evidence="1" type="ORF">KY290_014981</name>
</gene>
<keyword evidence="2" id="KW-1185">Reference proteome</keyword>
<evidence type="ECO:0000313" key="1">
    <source>
        <dbReference type="EMBL" id="KAH0771000.1"/>
    </source>
</evidence>
<dbReference type="PANTHER" id="PTHR34222:SF89">
    <property type="match status" value="1"/>
</dbReference>